<evidence type="ECO:0000313" key="1">
    <source>
        <dbReference type="EMBL" id="KAJ9097488.1"/>
    </source>
</evidence>
<sequence length="756" mass="81195">MQSLECMTAFVRAATGDVPPPLVGPSTTFAPPNHVYLFGGRTVSTRQVTASLYVLDLRTLVWTQIKPPSVHQPSTSTAADDDTPSRHITSTPENDTAPVWPSPRYFHTADTWQEKLIIFGGMGILPVDSTCFPSTAAPTAASSRPPDQPCVLADLWILDLATLAWSYHPADPSSSGFPSSSDPIPFLTQHDRTALPLPVPVARWSRLVEYWEEVRPSSPAAEGGGTVGKGLTFSRPRRSTFNEPSPSPSPSSPPSEDHAHAHAHDQDHVLAPHGDIYLFSNSNFTDVQRELYSITVVDRETTTTTDLTPYLDPGVAHTAPAAAQPPGLRFPFATQISHHLILGGTYLSQSTAQFAVWALNLVTWEWTKIDAQVLEGSGEKVVRAGEAADASSQLAGGVSEAGLSGGSWNRAVYWPRDLQSAEKEAENKTDKEQLGGQLLVFGNRYRNLQDDYEHRAINFDHVAVIELEAMQKRAGKVAQHRRQQSSGPAAVMTAGGGGGGGTLLPAATGGAPASEGDSARTVNGSTAGGSKEGDHHTYSKGDGDYALVEREEGGSEKPNMPSTAPPSATSPGKRQRMTSTASRSFSNTSDSETGTDGQVAATGGQARCMNASNGNAADSITDDLAAEVDEYSPPTYRTRRRSDSVASLHHFTNTRHEPIPHGQLVHRRAEPMPPHPPKPASRTSLDDGHRKRNQHRTRKMASMTISPFPNGTETGQHFVRAPPRPPPSSSFPVSRKAPMTMHFLPVTGSAFCFGYK</sequence>
<reference evidence="1" key="1">
    <citation type="submission" date="2023-04" db="EMBL/GenBank/DDBJ databases">
        <title>Draft Genome sequencing of Naganishia species isolated from polar environments using Oxford Nanopore Technology.</title>
        <authorList>
            <person name="Leo P."/>
            <person name="Venkateswaran K."/>
        </authorList>
    </citation>
    <scope>NUCLEOTIDE SEQUENCE</scope>
    <source>
        <strain evidence="1">MNA-CCFEE 5261</strain>
    </source>
</reference>
<evidence type="ECO:0000313" key="2">
    <source>
        <dbReference type="Proteomes" id="UP001241377"/>
    </source>
</evidence>
<name>A0ACC2VEK6_9TREE</name>
<dbReference type="Proteomes" id="UP001241377">
    <property type="component" value="Unassembled WGS sequence"/>
</dbReference>
<keyword evidence="2" id="KW-1185">Reference proteome</keyword>
<gene>
    <name evidence="1" type="ORF">QFC19_006760</name>
</gene>
<comment type="caution">
    <text evidence="1">The sequence shown here is derived from an EMBL/GenBank/DDBJ whole genome shotgun (WGS) entry which is preliminary data.</text>
</comment>
<organism evidence="1 2">
    <name type="scientific">Naganishia cerealis</name>
    <dbReference type="NCBI Taxonomy" id="610337"/>
    <lineage>
        <taxon>Eukaryota</taxon>
        <taxon>Fungi</taxon>
        <taxon>Dikarya</taxon>
        <taxon>Basidiomycota</taxon>
        <taxon>Agaricomycotina</taxon>
        <taxon>Tremellomycetes</taxon>
        <taxon>Filobasidiales</taxon>
        <taxon>Filobasidiaceae</taxon>
        <taxon>Naganishia</taxon>
    </lineage>
</organism>
<dbReference type="EMBL" id="JASBWR010000085">
    <property type="protein sequence ID" value="KAJ9097488.1"/>
    <property type="molecule type" value="Genomic_DNA"/>
</dbReference>
<accession>A0ACC2VEK6</accession>
<protein>
    <submittedName>
        <fullName evidence="1">Uncharacterized protein</fullName>
    </submittedName>
</protein>
<proteinExistence type="predicted"/>